<dbReference type="Pfam" id="PF13847">
    <property type="entry name" value="Methyltransf_31"/>
    <property type="match status" value="1"/>
</dbReference>
<feature type="domain" description="Methyltransferase" evidence="1">
    <location>
        <begin position="21"/>
        <end position="134"/>
    </location>
</feature>
<gene>
    <name evidence="2" type="ORF">COX81_00535</name>
</gene>
<sequence length="183" mass="20780">MYHSGNQMIDPYVLFQKAQLQSGMHVADFGCGQTGHIVFPAAKVLGEKGVMYAVDVLKSVLEIVGKRASINSLLNIHTVWSDLERIGKTAIPEKSLDLAFVINTLVQSDNRHAILEEARRLLKDKARLVIVDWSKKGLTFGPQDNRFVDFLDIKRWSQMHGFVVQEEFDMGRFHKGLVLYKHD</sequence>
<comment type="caution">
    <text evidence="2">The sequence shown here is derived from an EMBL/GenBank/DDBJ whole genome shotgun (WGS) entry which is preliminary data.</text>
</comment>
<dbReference type="EMBL" id="PFPK01000008">
    <property type="protein sequence ID" value="PIZ95605.1"/>
    <property type="molecule type" value="Genomic_DNA"/>
</dbReference>
<dbReference type="CDD" id="cd02440">
    <property type="entry name" value="AdoMet_MTases"/>
    <property type="match status" value="1"/>
</dbReference>
<dbReference type="Gene3D" id="3.40.50.150">
    <property type="entry name" value="Vaccinia Virus protein VP39"/>
    <property type="match status" value="1"/>
</dbReference>
<dbReference type="SUPFAM" id="SSF53335">
    <property type="entry name" value="S-adenosyl-L-methionine-dependent methyltransferases"/>
    <property type="match status" value="1"/>
</dbReference>
<evidence type="ECO:0000259" key="1">
    <source>
        <dbReference type="Pfam" id="PF13847"/>
    </source>
</evidence>
<dbReference type="AlphaFoldDB" id="A0A2M7V9Q9"/>
<accession>A0A2M7V9Q9</accession>
<dbReference type="InterPro" id="IPR025714">
    <property type="entry name" value="Methyltranfer_dom"/>
</dbReference>
<evidence type="ECO:0000313" key="2">
    <source>
        <dbReference type="EMBL" id="PIZ95605.1"/>
    </source>
</evidence>
<organism evidence="2 3">
    <name type="scientific">Candidatus Magasanikbacteria bacterium CG_4_10_14_0_2_um_filter_37_12</name>
    <dbReference type="NCBI Taxonomy" id="1974637"/>
    <lineage>
        <taxon>Bacteria</taxon>
        <taxon>Candidatus Magasanikiibacteriota</taxon>
    </lineage>
</organism>
<name>A0A2M7V9Q9_9BACT</name>
<evidence type="ECO:0000313" key="3">
    <source>
        <dbReference type="Proteomes" id="UP000228568"/>
    </source>
</evidence>
<proteinExistence type="predicted"/>
<reference evidence="3" key="1">
    <citation type="submission" date="2017-09" db="EMBL/GenBank/DDBJ databases">
        <title>Depth-based differentiation of microbial function through sediment-hosted aquifers and enrichment of novel symbionts in the deep terrestrial subsurface.</title>
        <authorList>
            <person name="Probst A.J."/>
            <person name="Ladd B."/>
            <person name="Jarett J.K."/>
            <person name="Geller-Mcgrath D.E."/>
            <person name="Sieber C.M.K."/>
            <person name="Emerson J.B."/>
            <person name="Anantharaman K."/>
            <person name="Thomas B.C."/>
            <person name="Malmstrom R."/>
            <person name="Stieglmeier M."/>
            <person name="Klingl A."/>
            <person name="Woyke T."/>
            <person name="Ryan C.M."/>
            <person name="Banfield J.F."/>
        </authorList>
    </citation>
    <scope>NUCLEOTIDE SEQUENCE [LARGE SCALE GENOMIC DNA]</scope>
</reference>
<dbReference type="InterPro" id="IPR029063">
    <property type="entry name" value="SAM-dependent_MTases_sf"/>
</dbReference>
<protein>
    <recommendedName>
        <fullName evidence="1">Methyltransferase domain-containing protein</fullName>
    </recommendedName>
</protein>
<dbReference type="Proteomes" id="UP000228568">
    <property type="component" value="Unassembled WGS sequence"/>
</dbReference>